<dbReference type="GO" id="GO:0009252">
    <property type="term" value="P:peptidoglycan biosynthetic process"/>
    <property type="evidence" value="ECO:0007669"/>
    <property type="project" value="UniProtKB-KW"/>
</dbReference>
<keyword evidence="5" id="KW-0133">Cell shape</keyword>
<dbReference type="InterPro" id="IPR018044">
    <property type="entry name" value="Peptidase_S11"/>
</dbReference>
<dbReference type="InterPro" id="IPR015956">
    <property type="entry name" value="Peniciliin-bd_prot_C_sf"/>
</dbReference>
<dbReference type="PRINTS" id="PR00725">
    <property type="entry name" value="DADACBPTASE1"/>
</dbReference>
<dbReference type="SUPFAM" id="SSF69189">
    <property type="entry name" value="Penicillin-binding protein associated domain"/>
    <property type="match status" value="1"/>
</dbReference>
<dbReference type="SUPFAM" id="SSF56601">
    <property type="entry name" value="beta-lactamase/transpeptidase-like"/>
    <property type="match status" value="1"/>
</dbReference>
<proteinExistence type="inferred from homology"/>
<dbReference type="InterPro" id="IPR012338">
    <property type="entry name" value="Beta-lactam/transpept-like"/>
</dbReference>
<dbReference type="GO" id="GO:0006508">
    <property type="term" value="P:proteolysis"/>
    <property type="evidence" value="ECO:0007669"/>
    <property type="project" value="InterPro"/>
</dbReference>
<dbReference type="InterPro" id="IPR037167">
    <property type="entry name" value="Peptidase_S11_C_sf"/>
</dbReference>
<gene>
    <name evidence="10" type="ORF">GIY09_08995</name>
</gene>
<evidence type="ECO:0000256" key="8">
    <source>
        <dbReference type="RuleBase" id="RU004016"/>
    </source>
</evidence>
<dbReference type="GO" id="GO:0071555">
    <property type="term" value="P:cell wall organization"/>
    <property type="evidence" value="ECO:0007669"/>
    <property type="project" value="UniProtKB-KW"/>
</dbReference>
<evidence type="ECO:0000256" key="7">
    <source>
        <dbReference type="ARBA" id="ARBA00023316"/>
    </source>
</evidence>
<comment type="function">
    <text evidence="1">Removes C-terminal D-alanyl residues from sugar-peptide cell wall precursors.</text>
</comment>
<evidence type="ECO:0000256" key="5">
    <source>
        <dbReference type="ARBA" id="ARBA00022960"/>
    </source>
</evidence>
<dbReference type="GO" id="GO:0009002">
    <property type="term" value="F:serine-type D-Ala-D-Ala carboxypeptidase activity"/>
    <property type="evidence" value="ECO:0007669"/>
    <property type="project" value="InterPro"/>
</dbReference>
<evidence type="ECO:0000256" key="3">
    <source>
        <dbReference type="ARBA" id="ARBA00022729"/>
    </source>
</evidence>
<dbReference type="PANTHER" id="PTHR21581:SF11">
    <property type="entry name" value="D-ALANYL-D-ALANINE CARBOXYPEPTIDASE DACA"/>
    <property type="match status" value="1"/>
</dbReference>
<dbReference type="InterPro" id="IPR001967">
    <property type="entry name" value="Peptidase_S11_N"/>
</dbReference>
<dbReference type="GO" id="GO:0008360">
    <property type="term" value="P:regulation of cell shape"/>
    <property type="evidence" value="ECO:0007669"/>
    <property type="project" value="UniProtKB-KW"/>
</dbReference>
<comment type="similarity">
    <text evidence="2 8">Belongs to the peptidase S11 family.</text>
</comment>
<sequence>MNKKNLFKHLMNGLLVLMMLQTVFIRPKTIEAALDQAIPTTSAKSAIIIDAVNGQILFEQDPEVPVEVASISKLLTVYLVLQAVEKGDISLDTQVPISDYAYSVSQDYDISNVPLRQDETYTVAELLESVMIALANGSTIALAELVAGSEQEFVQLMQATLADWGIENMLIINATGLNSDYDPANAESIDQGKQNMLSAEAVAIIAFHVLNTAPEILEYTQTNNKLFKKGTSDEFEMTNYNLMLPDRTYEFEGVDGLLTGYSDRDGGSFVSTIERNDMRIITVVLGTEGTELRYSETKKLFDYAFSAYMTEHIVEQNSEVTQVSQIKVKNGKITPAPLRYGATLNLIVPVVDTAPRLEYEFIATELIDENGELTAPLEEGTVIGYIAINVADTPLRYLRTTPAYNTGGVPIEIAEKIEVAPWYQQSWNFITHSVNEGWEHTRRFFTDIFN</sequence>
<comment type="caution">
    <text evidence="10">The sequence shown here is derived from an EMBL/GenBank/DDBJ whole genome shotgun (WGS) entry which is preliminary data.</text>
</comment>
<evidence type="ECO:0000256" key="1">
    <source>
        <dbReference type="ARBA" id="ARBA00003217"/>
    </source>
</evidence>
<dbReference type="Pfam" id="PF00768">
    <property type="entry name" value="Peptidase_S11"/>
    <property type="match status" value="1"/>
</dbReference>
<evidence type="ECO:0000313" key="10">
    <source>
        <dbReference type="EMBL" id="MRI85997.1"/>
    </source>
</evidence>
<evidence type="ECO:0000256" key="4">
    <source>
        <dbReference type="ARBA" id="ARBA00022801"/>
    </source>
</evidence>
<keyword evidence="11" id="KW-1185">Reference proteome</keyword>
<dbReference type="RefSeq" id="WP_153863821.1">
    <property type="nucleotide sequence ID" value="NZ_WJQS01000008.1"/>
</dbReference>
<keyword evidence="7" id="KW-0961">Cell wall biogenesis/degradation</keyword>
<accession>A0A6I2GDV4</accession>
<dbReference type="Proteomes" id="UP000430975">
    <property type="component" value="Unassembled WGS sequence"/>
</dbReference>
<keyword evidence="6" id="KW-0573">Peptidoglycan synthesis</keyword>
<keyword evidence="4 10" id="KW-0378">Hydrolase</keyword>
<dbReference type="EMBL" id="WJQS01000008">
    <property type="protein sequence ID" value="MRI85997.1"/>
    <property type="molecule type" value="Genomic_DNA"/>
</dbReference>
<dbReference type="PANTHER" id="PTHR21581">
    <property type="entry name" value="D-ALANYL-D-ALANINE CARBOXYPEPTIDASE"/>
    <property type="match status" value="1"/>
</dbReference>
<evidence type="ECO:0000313" key="11">
    <source>
        <dbReference type="Proteomes" id="UP000430975"/>
    </source>
</evidence>
<evidence type="ECO:0000256" key="6">
    <source>
        <dbReference type="ARBA" id="ARBA00022984"/>
    </source>
</evidence>
<name>A0A6I2GDV4_9LACT</name>
<dbReference type="Gene3D" id="2.60.410.10">
    <property type="entry name" value="D-Ala-D-Ala carboxypeptidase, C-terminal domain"/>
    <property type="match status" value="1"/>
</dbReference>
<feature type="domain" description="Peptidase S11 D-alanyl-D-alanine carboxypeptidase A N-terminal" evidence="9">
    <location>
        <begin position="38"/>
        <end position="288"/>
    </location>
</feature>
<reference evidence="10 11" key="1">
    <citation type="submission" date="2019-11" db="EMBL/GenBank/DDBJ databases">
        <title>Characterisation of Fundicoccus ignavus gen. nov. sp. nov., a novel genus of the family Aerococcaceae isolated from bulk tank milk.</title>
        <authorList>
            <person name="Siebert A."/>
            <person name="Huptas C."/>
            <person name="Wenning M."/>
            <person name="Scherer S."/>
            <person name="Doll E.V."/>
        </authorList>
    </citation>
    <scope>NUCLEOTIDE SEQUENCE [LARGE SCALE GENOMIC DNA]</scope>
    <source>
        <strain evidence="10 11">WS4759</strain>
    </source>
</reference>
<evidence type="ECO:0000256" key="2">
    <source>
        <dbReference type="ARBA" id="ARBA00007164"/>
    </source>
</evidence>
<dbReference type="AlphaFoldDB" id="A0A6I2GDV4"/>
<keyword evidence="3" id="KW-0732">Signal</keyword>
<evidence type="ECO:0000259" key="9">
    <source>
        <dbReference type="Pfam" id="PF00768"/>
    </source>
</evidence>
<dbReference type="Gene3D" id="3.40.710.10">
    <property type="entry name" value="DD-peptidase/beta-lactamase superfamily"/>
    <property type="match status" value="1"/>
</dbReference>
<organism evidence="10 11">
    <name type="scientific">Fundicoccus ignavus</name>
    <dbReference type="NCBI Taxonomy" id="2664442"/>
    <lineage>
        <taxon>Bacteria</taxon>
        <taxon>Bacillati</taxon>
        <taxon>Bacillota</taxon>
        <taxon>Bacilli</taxon>
        <taxon>Lactobacillales</taxon>
        <taxon>Aerococcaceae</taxon>
        <taxon>Fundicoccus</taxon>
    </lineage>
</organism>
<protein>
    <submittedName>
        <fullName evidence="10">Serine hydrolase</fullName>
    </submittedName>
</protein>